<evidence type="ECO:0000313" key="4">
    <source>
        <dbReference type="Proteomes" id="UP000663852"/>
    </source>
</evidence>
<accession>A0A815B2L3</accession>
<gene>
    <name evidence="2" type="ORF">EDS130_LOCUS28793</name>
    <name evidence="1" type="ORF">XAT740_LOCUS21838</name>
</gene>
<dbReference type="AlphaFoldDB" id="A0A815B2L3"/>
<keyword evidence="3" id="KW-1185">Reference proteome</keyword>
<dbReference type="EMBL" id="CAJNOJ010000189">
    <property type="protein sequence ID" value="CAF1266342.1"/>
    <property type="molecule type" value="Genomic_DNA"/>
</dbReference>
<reference evidence="2" key="1">
    <citation type="submission" date="2021-02" db="EMBL/GenBank/DDBJ databases">
        <authorList>
            <person name="Nowell W R."/>
        </authorList>
    </citation>
    <scope>NUCLEOTIDE SEQUENCE</scope>
</reference>
<organism evidence="2 4">
    <name type="scientific">Adineta ricciae</name>
    <name type="common">Rotifer</name>
    <dbReference type="NCBI Taxonomy" id="249248"/>
    <lineage>
        <taxon>Eukaryota</taxon>
        <taxon>Metazoa</taxon>
        <taxon>Spiralia</taxon>
        <taxon>Gnathifera</taxon>
        <taxon>Rotifera</taxon>
        <taxon>Eurotatoria</taxon>
        <taxon>Bdelloidea</taxon>
        <taxon>Adinetida</taxon>
        <taxon>Adinetidae</taxon>
        <taxon>Adineta</taxon>
    </lineage>
</organism>
<comment type="caution">
    <text evidence="2">The sequence shown here is derived from an EMBL/GenBank/DDBJ whole genome shotgun (WGS) entry which is preliminary data.</text>
</comment>
<evidence type="ECO:0000313" key="1">
    <source>
        <dbReference type="EMBL" id="CAF1167552.1"/>
    </source>
</evidence>
<dbReference type="Proteomes" id="UP000663852">
    <property type="component" value="Unassembled WGS sequence"/>
</dbReference>
<dbReference type="Proteomes" id="UP000663828">
    <property type="component" value="Unassembled WGS sequence"/>
</dbReference>
<evidence type="ECO:0000313" key="2">
    <source>
        <dbReference type="EMBL" id="CAF1266342.1"/>
    </source>
</evidence>
<evidence type="ECO:0000313" key="3">
    <source>
        <dbReference type="Proteomes" id="UP000663828"/>
    </source>
</evidence>
<protein>
    <submittedName>
        <fullName evidence="2">Uncharacterized protein</fullName>
    </submittedName>
</protein>
<dbReference type="EMBL" id="CAJNOR010001583">
    <property type="protein sequence ID" value="CAF1167552.1"/>
    <property type="molecule type" value="Genomic_DNA"/>
</dbReference>
<proteinExistence type="predicted"/>
<sequence length="376" mass="43426">MSTANYAHLTQIEHDIEMITKALPKVDSMSTELPHFQAGELELAPTLNHTQSALNRTINLINHHRITVEHLVESHFLHTAITDILANRLNLNFIHHRDLNKVAKHIATATNVNFTAENLGPALIEFLSHLLIQQTIHFVPKTPSNQTESTLGTLSISSFFADTKYFLYLFTAQKINTPQPIQSTGRTLLSVTLITIPPKSTLLCDQFNIPASLEASNSLVTLWDFSLTNHTYGEKFDLTPYLQNDTRWSKMPFIPNELQEILLLNNTDPTTWDEFVKRFLAQQEHEWDECKQHENETINEFIVRLRSLRLEQKPDQDDDNFIKHLFWKMRTDMLTLMSANRSSTLTEIIKEAQKVEEILYLRNKEARMSCLIRLIL</sequence>
<name>A0A815B2L3_ADIRI</name>